<reference evidence="2" key="1">
    <citation type="journal article" date="2023" name="G3 (Bethesda)">
        <title>Genome assembly and association tests identify interacting loci associated with vigor, precocity, and sex in interspecific pistachio rootstocks.</title>
        <authorList>
            <person name="Palmer W."/>
            <person name="Jacygrad E."/>
            <person name="Sagayaradj S."/>
            <person name="Cavanaugh K."/>
            <person name="Han R."/>
            <person name="Bertier L."/>
            <person name="Beede B."/>
            <person name="Kafkas S."/>
            <person name="Golino D."/>
            <person name="Preece J."/>
            <person name="Michelmore R."/>
        </authorList>
    </citation>
    <scope>NUCLEOTIDE SEQUENCE [LARGE SCALE GENOMIC DNA]</scope>
</reference>
<organism evidence="1 2">
    <name type="scientific">Pistacia integerrima</name>
    <dbReference type="NCBI Taxonomy" id="434235"/>
    <lineage>
        <taxon>Eukaryota</taxon>
        <taxon>Viridiplantae</taxon>
        <taxon>Streptophyta</taxon>
        <taxon>Embryophyta</taxon>
        <taxon>Tracheophyta</taxon>
        <taxon>Spermatophyta</taxon>
        <taxon>Magnoliopsida</taxon>
        <taxon>eudicotyledons</taxon>
        <taxon>Gunneridae</taxon>
        <taxon>Pentapetalae</taxon>
        <taxon>rosids</taxon>
        <taxon>malvids</taxon>
        <taxon>Sapindales</taxon>
        <taxon>Anacardiaceae</taxon>
        <taxon>Pistacia</taxon>
    </lineage>
</organism>
<evidence type="ECO:0000313" key="1">
    <source>
        <dbReference type="EMBL" id="KAJ0025140.1"/>
    </source>
</evidence>
<proteinExistence type="predicted"/>
<sequence>MESSIKPDIQCEFLPLLRVYQDGHVERLLDTDFVPATSNDSLTGVLSKDITILTEPNISARLFFPKHINTNQKLPLLVYFHGGGFCISSPFTSKYHNYLNTLVAEANVIAVSVNYRKAPEHPIPTAYEDSWVALQWVVSHSNNDGPESCLNDHADFERVFLSGESAGANIAHNMAILAGHPEFGLSVPLLGVALVHPYFWGSDPIGSETANMDSKVATDRLWPFICPSNPDNNDPRVNPVSADAPSLTGLGCKRVLICVAEKDVLKDRGWVYYQELSRCGWMGVAEIMETDGEGHGFHLYDLQNEKAKDLIQRLAAFFNRDMPPLI</sequence>
<protein>
    <submittedName>
        <fullName evidence="1">Uncharacterized protein</fullName>
    </submittedName>
</protein>
<accession>A0ACC0XXG3</accession>
<name>A0ACC0XXG3_9ROSI</name>
<gene>
    <name evidence="1" type="ORF">Pint_08811</name>
</gene>
<comment type="caution">
    <text evidence="1">The sequence shown here is derived from an EMBL/GenBank/DDBJ whole genome shotgun (WGS) entry which is preliminary data.</text>
</comment>
<keyword evidence="2" id="KW-1185">Reference proteome</keyword>
<evidence type="ECO:0000313" key="2">
    <source>
        <dbReference type="Proteomes" id="UP001163603"/>
    </source>
</evidence>
<dbReference type="EMBL" id="CM047745">
    <property type="protein sequence ID" value="KAJ0025140.1"/>
    <property type="molecule type" value="Genomic_DNA"/>
</dbReference>
<dbReference type="Proteomes" id="UP001163603">
    <property type="component" value="Chromosome 10"/>
</dbReference>